<dbReference type="SUPFAM" id="SSF52172">
    <property type="entry name" value="CheY-like"/>
    <property type="match status" value="1"/>
</dbReference>
<protein>
    <recommendedName>
        <fullName evidence="1">Stage 0 sporulation protein A homolog</fullName>
    </recommendedName>
</protein>
<evidence type="ECO:0000313" key="10">
    <source>
        <dbReference type="EMBL" id="MSR94132.1"/>
    </source>
</evidence>
<dbReference type="InterPro" id="IPR011006">
    <property type="entry name" value="CheY-like_superfamily"/>
</dbReference>
<dbReference type="InterPro" id="IPR000792">
    <property type="entry name" value="Tscrpt_reg_LuxR_C"/>
</dbReference>
<comment type="caution">
    <text evidence="10">The sequence shown here is derived from an EMBL/GenBank/DDBJ whole genome shotgun (WGS) entry which is preliminary data.</text>
</comment>
<gene>
    <name evidence="10" type="ORF">FYJ34_07640</name>
</gene>
<feature type="domain" description="HTH luxR-type" evidence="8">
    <location>
        <begin position="150"/>
        <end position="215"/>
    </location>
</feature>
<dbReference type="InterPro" id="IPR039420">
    <property type="entry name" value="WalR-like"/>
</dbReference>
<dbReference type="GO" id="GO:0000160">
    <property type="term" value="P:phosphorelay signal transduction system"/>
    <property type="evidence" value="ECO:0007669"/>
    <property type="project" value="InterPro"/>
</dbReference>
<evidence type="ECO:0000259" key="8">
    <source>
        <dbReference type="PROSITE" id="PS50043"/>
    </source>
</evidence>
<evidence type="ECO:0000256" key="5">
    <source>
        <dbReference type="ARBA" id="ARBA00023163"/>
    </source>
</evidence>
<proteinExistence type="predicted"/>
<keyword evidence="4" id="KW-0238">DNA-binding</keyword>
<dbReference type="InterPro" id="IPR001789">
    <property type="entry name" value="Sig_transdc_resp-reg_receiver"/>
</dbReference>
<evidence type="ECO:0000256" key="4">
    <source>
        <dbReference type="ARBA" id="ARBA00023125"/>
    </source>
</evidence>
<evidence type="ECO:0000256" key="7">
    <source>
        <dbReference type="PROSITE-ProRule" id="PRU00169"/>
    </source>
</evidence>
<comment type="function">
    <text evidence="6">May play the central regulatory role in sporulation. It may be an element of the effector pathway responsible for the activation of sporulation genes in response to nutritional stress. Spo0A may act in concert with spo0H (a sigma factor) to control the expression of some genes that are critical to the sporulation process.</text>
</comment>
<keyword evidence="2 7" id="KW-0597">Phosphoprotein</keyword>
<dbReference type="CDD" id="cd17535">
    <property type="entry name" value="REC_NarL-like"/>
    <property type="match status" value="1"/>
</dbReference>
<dbReference type="Gene3D" id="3.40.50.2300">
    <property type="match status" value="1"/>
</dbReference>
<evidence type="ECO:0000256" key="3">
    <source>
        <dbReference type="ARBA" id="ARBA00023015"/>
    </source>
</evidence>
<keyword evidence="11" id="KW-1185">Reference proteome</keyword>
<dbReference type="Proteomes" id="UP000434409">
    <property type="component" value="Unassembled WGS sequence"/>
</dbReference>
<evidence type="ECO:0000313" key="11">
    <source>
        <dbReference type="Proteomes" id="UP000434409"/>
    </source>
</evidence>
<dbReference type="InterPro" id="IPR058245">
    <property type="entry name" value="NreC/VraR/RcsB-like_REC"/>
</dbReference>
<evidence type="ECO:0000256" key="1">
    <source>
        <dbReference type="ARBA" id="ARBA00018672"/>
    </source>
</evidence>
<sequence length="228" mass="26039">MIKIVIADDQELIRQSLSIVLNQREGLEVIDAVSNGQETIASIRKRRPDVILMDVRMPKMDGVQCTRIIKENYPDIKIIILTTFDDDEYVYNALKWGASGYLLKGISMDGLENAIRTVHSGQAMINPDIATKVVRLFSQMAQADYVMEVEQERSRELTKTEWKIIGEVGKGKSNREIAERLLLSEGTVRNYLSTILNKLEFRDRTQLAIWAVQKKTGRKITAPEEERL</sequence>
<dbReference type="AlphaFoldDB" id="A0A6N7V4L3"/>
<dbReference type="PANTHER" id="PTHR43214:SF40">
    <property type="entry name" value="TRANSCRIPTIONAL REGULATORY PROTEIN LNRK"/>
    <property type="match status" value="1"/>
</dbReference>
<dbReference type="Pfam" id="PF00196">
    <property type="entry name" value="GerE"/>
    <property type="match status" value="1"/>
</dbReference>
<dbReference type="PROSITE" id="PS50043">
    <property type="entry name" value="HTH_LUXR_2"/>
    <property type="match status" value="1"/>
</dbReference>
<dbReference type="CDD" id="cd06170">
    <property type="entry name" value="LuxR_C_like"/>
    <property type="match status" value="1"/>
</dbReference>
<dbReference type="RefSeq" id="WP_154477560.1">
    <property type="nucleotide sequence ID" value="NZ_VULY01000018.1"/>
</dbReference>
<dbReference type="PRINTS" id="PR00038">
    <property type="entry name" value="HTHLUXR"/>
</dbReference>
<dbReference type="PANTHER" id="PTHR43214">
    <property type="entry name" value="TWO-COMPONENT RESPONSE REGULATOR"/>
    <property type="match status" value="1"/>
</dbReference>
<reference evidence="10 11" key="1">
    <citation type="submission" date="2019-08" db="EMBL/GenBank/DDBJ databases">
        <title>In-depth cultivation of the pig gut microbiome towards novel bacterial diversity and tailored functional studies.</title>
        <authorList>
            <person name="Wylensek D."/>
            <person name="Hitch T.C.A."/>
            <person name="Clavel T."/>
        </authorList>
    </citation>
    <scope>NUCLEOTIDE SEQUENCE [LARGE SCALE GENOMIC DNA]</scope>
    <source>
        <strain evidence="10 11">68-1-5</strain>
    </source>
</reference>
<dbReference type="EMBL" id="VULY01000018">
    <property type="protein sequence ID" value="MSR94132.1"/>
    <property type="molecule type" value="Genomic_DNA"/>
</dbReference>
<dbReference type="InterPro" id="IPR016032">
    <property type="entry name" value="Sig_transdc_resp-reg_C-effctor"/>
</dbReference>
<evidence type="ECO:0000256" key="2">
    <source>
        <dbReference type="ARBA" id="ARBA00022553"/>
    </source>
</evidence>
<evidence type="ECO:0000256" key="6">
    <source>
        <dbReference type="ARBA" id="ARBA00024867"/>
    </source>
</evidence>
<name>A0A6N7V4L3_9FIRM</name>
<dbReference type="PROSITE" id="PS50110">
    <property type="entry name" value="RESPONSE_REGULATORY"/>
    <property type="match status" value="1"/>
</dbReference>
<dbReference type="Pfam" id="PF00072">
    <property type="entry name" value="Response_reg"/>
    <property type="match status" value="1"/>
</dbReference>
<dbReference type="GO" id="GO:0003677">
    <property type="term" value="F:DNA binding"/>
    <property type="evidence" value="ECO:0007669"/>
    <property type="project" value="UniProtKB-KW"/>
</dbReference>
<feature type="domain" description="Response regulatory" evidence="9">
    <location>
        <begin position="3"/>
        <end position="119"/>
    </location>
</feature>
<organism evidence="10 11">
    <name type="scientific">Suipraeoptans intestinalis</name>
    <dbReference type="NCBI Taxonomy" id="2606628"/>
    <lineage>
        <taxon>Bacteria</taxon>
        <taxon>Bacillati</taxon>
        <taxon>Bacillota</taxon>
        <taxon>Clostridia</taxon>
        <taxon>Lachnospirales</taxon>
        <taxon>Lachnospiraceae</taxon>
        <taxon>Suipraeoptans</taxon>
    </lineage>
</organism>
<keyword evidence="5" id="KW-0804">Transcription</keyword>
<dbReference type="GO" id="GO:0006355">
    <property type="term" value="P:regulation of DNA-templated transcription"/>
    <property type="evidence" value="ECO:0007669"/>
    <property type="project" value="InterPro"/>
</dbReference>
<keyword evidence="3" id="KW-0805">Transcription regulation</keyword>
<accession>A0A6N7V4L3</accession>
<feature type="modified residue" description="4-aspartylphosphate" evidence="7">
    <location>
        <position position="54"/>
    </location>
</feature>
<dbReference type="SUPFAM" id="SSF46894">
    <property type="entry name" value="C-terminal effector domain of the bipartite response regulators"/>
    <property type="match status" value="1"/>
</dbReference>
<dbReference type="SMART" id="SM00421">
    <property type="entry name" value="HTH_LUXR"/>
    <property type="match status" value="1"/>
</dbReference>
<dbReference type="SMART" id="SM00448">
    <property type="entry name" value="REC"/>
    <property type="match status" value="1"/>
</dbReference>
<evidence type="ECO:0000259" key="9">
    <source>
        <dbReference type="PROSITE" id="PS50110"/>
    </source>
</evidence>